<protein>
    <submittedName>
        <fullName evidence="1">Uncharacterized protein</fullName>
    </submittedName>
</protein>
<gene>
    <name evidence="1" type="ORF">SAMN05877838_0333</name>
</gene>
<accession>A0A286HMT7</accession>
<dbReference type="Proteomes" id="UP000219465">
    <property type="component" value="Unassembled WGS sequence"/>
</dbReference>
<dbReference type="EMBL" id="OCPC01000001">
    <property type="protein sequence ID" value="SOE08609.1"/>
    <property type="molecule type" value="Genomic_DNA"/>
</dbReference>
<dbReference type="AlphaFoldDB" id="A0A286HMT7"/>
<proteinExistence type="predicted"/>
<keyword evidence="2" id="KW-1185">Reference proteome</keyword>
<evidence type="ECO:0000313" key="2">
    <source>
        <dbReference type="Proteomes" id="UP000219465"/>
    </source>
</evidence>
<organism evidence="1 2">
    <name type="scientific">Hoeflea halophila</name>
    <dbReference type="NCBI Taxonomy" id="714899"/>
    <lineage>
        <taxon>Bacteria</taxon>
        <taxon>Pseudomonadati</taxon>
        <taxon>Pseudomonadota</taxon>
        <taxon>Alphaproteobacteria</taxon>
        <taxon>Hyphomicrobiales</taxon>
        <taxon>Rhizobiaceae</taxon>
        <taxon>Hoeflea</taxon>
    </lineage>
</organism>
<evidence type="ECO:0000313" key="1">
    <source>
        <dbReference type="EMBL" id="SOE08609.1"/>
    </source>
</evidence>
<sequence length="70" mass="8148">MLTFDRQSTVEHLKELVLNDPIISSFCITSTDQIVGRPCGFDDEVEDQVWWRVHNELMVDLLDSVAHKFK</sequence>
<name>A0A286HMT7_9HYPH</name>
<reference evidence="2" key="1">
    <citation type="submission" date="2017-08" db="EMBL/GenBank/DDBJ databases">
        <authorList>
            <person name="Varghese N."/>
            <person name="Submissions S."/>
        </authorList>
    </citation>
    <scope>NUCLEOTIDE SEQUENCE [LARGE SCALE GENOMIC DNA]</scope>
    <source>
        <strain evidence="2">KCTC 23107</strain>
    </source>
</reference>